<dbReference type="Proteomes" id="UP001500266">
    <property type="component" value="Unassembled WGS sequence"/>
</dbReference>
<dbReference type="EMBL" id="BAABDO010000097">
    <property type="protein sequence ID" value="GAA4151902.1"/>
    <property type="molecule type" value="Genomic_DNA"/>
</dbReference>
<sequence>MALVLTCCPPGPEAREKRQASSDSGTENESRTRICSGMRPIIPARPGSCRLVFRAPGAAACGGGPAPLREDAAEDGGRAAGDTATRRHGDTAV</sequence>
<evidence type="ECO:0000313" key="3">
    <source>
        <dbReference type="Proteomes" id="UP001500266"/>
    </source>
</evidence>
<feature type="region of interest" description="Disordered" evidence="1">
    <location>
        <begin position="64"/>
        <end position="93"/>
    </location>
</feature>
<organism evidence="2 3">
    <name type="scientific">Actinomadura keratinilytica</name>
    <dbReference type="NCBI Taxonomy" id="547461"/>
    <lineage>
        <taxon>Bacteria</taxon>
        <taxon>Bacillati</taxon>
        <taxon>Actinomycetota</taxon>
        <taxon>Actinomycetes</taxon>
        <taxon>Streptosporangiales</taxon>
        <taxon>Thermomonosporaceae</taxon>
        <taxon>Actinomadura</taxon>
    </lineage>
</organism>
<feature type="region of interest" description="Disordered" evidence="1">
    <location>
        <begin position="1"/>
        <end position="33"/>
    </location>
</feature>
<evidence type="ECO:0000256" key="1">
    <source>
        <dbReference type="SAM" id="MobiDB-lite"/>
    </source>
</evidence>
<protein>
    <submittedName>
        <fullName evidence="2">Uncharacterized protein</fullName>
    </submittedName>
</protein>
<proteinExistence type="predicted"/>
<feature type="compositionally biased region" description="Basic and acidic residues" evidence="1">
    <location>
        <begin position="84"/>
        <end position="93"/>
    </location>
</feature>
<gene>
    <name evidence="2" type="ORF">GCM10022416_49610</name>
</gene>
<comment type="caution">
    <text evidence="2">The sequence shown here is derived from an EMBL/GenBank/DDBJ whole genome shotgun (WGS) entry which is preliminary data.</text>
</comment>
<feature type="compositionally biased region" description="Basic and acidic residues" evidence="1">
    <location>
        <begin position="68"/>
        <end position="77"/>
    </location>
</feature>
<name>A0ABP7ZAV4_9ACTN</name>
<reference evidence="3" key="1">
    <citation type="journal article" date="2019" name="Int. J. Syst. Evol. Microbiol.">
        <title>The Global Catalogue of Microorganisms (GCM) 10K type strain sequencing project: providing services to taxonomists for standard genome sequencing and annotation.</title>
        <authorList>
            <consortium name="The Broad Institute Genomics Platform"/>
            <consortium name="The Broad Institute Genome Sequencing Center for Infectious Disease"/>
            <person name="Wu L."/>
            <person name="Ma J."/>
        </authorList>
    </citation>
    <scope>NUCLEOTIDE SEQUENCE [LARGE SCALE GENOMIC DNA]</scope>
    <source>
        <strain evidence="3">JCM 17316</strain>
    </source>
</reference>
<accession>A0ABP7ZAV4</accession>
<keyword evidence="3" id="KW-1185">Reference proteome</keyword>
<evidence type="ECO:0000313" key="2">
    <source>
        <dbReference type="EMBL" id="GAA4151902.1"/>
    </source>
</evidence>